<dbReference type="Proteomes" id="UP000038802">
    <property type="component" value="Unassembled WGS sequence"/>
</dbReference>
<evidence type="ECO:0000313" key="3">
    <source>
        <dbReference type="Proteomes" id="UP000038802"/>
    </source>
</evidence>
<reference evidence="3" key="1">
    <citation type="submission" date="2015-03" db="EMBL/GenBank/DDBJ databases">
        <authorList>
            <consortium name="Pathogen Informatics"/>
        </authorList>
    </citation>
    <scope>NUCLEOTIDE SEQUENCE [LARGE SCALE GENOMIC DNA]</scope>
    <source>
        <strain evidence="3">K00500041</strain>
    </source>
</reference>
<proteinExistence type="predicted"/>
<dbReference type="AlphaFoldDB" id="A0A0U0QL49"/>
<accession>A0A0U0QL49</accession>
<evidence type="ECO:0000313" key="2">
    <source>
        <dbReference type="EMBL" id="COV03975.1"/>
    </source>
</evidence>
<dbReference type="EMBL" id="CSAE01000021">
    <property type="protein sequence ID" value="COV03975.1"/>
    <property type="molecule type" value="Genomic_DNA"/>
</dbReference>
<organism evidence="2 3">
    <name type="scientific">Mycobacterium tuberculosis</name>
    <dbReference type="NCBI Taxonomy" id="1773"/>
    <lineage>
        <taxon>Bacteria</taxon>
        <taxon>Bacillati</taxon>
        <taxon>Actinomycetota</taxon>
        <taxon>Actinomycetes</taxon>
        <taxon>Mycobacteriales</taxon>
        <taxon>Mycobacteriaceae</taxon>
        <taxon>Mycobacterium</taxon>
        <taxon>Mycobacterium tuberculosis complex</taxon>
    </lineage>
</organism>
<gene>
    <name evidence="2" type="ORF">ERS007703_00355</name>
</gene>
<evidence type="ECO:0000256" key="1">
    <source>
        <dbReference type="SAM" id="MobiDB-lite"/>
    </source>
</evidence>
<feature type="region of interest" description="Disordered" evidence="1">
    <location>
        <begin position="34"/>
        <end position="56"/>
    </location>
</feature>
<feature type="compositionally biased region" description="Basic and acidic residues" evidence="1">
    <location>
        <begin position="43"/>
        <end position="56"/>
    </location>
</feature>
<sequence length="56" mass="5851">MGPFGQLVHSLVSLVDCDATGGYPLNESIEFGQPAVVSGPGPDRPHDGDRRSVCGR</sequence>
<name>A0A0U0QL49_MYCTX</name>
<protein>
    <submittedName>
        <fullName evidence="2">Uncharacterized protein</fullName>
    </submittedName>
</protein>